<comment type="similarity">
    <text evidence="2">Belongs to the EamA transporter family.</text>
</comment>
<feature type="transmembrane region" description="Helical" evidence="7">
    <location>
        <begin position="107"/>
        <end position="124"/>
    </location>
</feature>
<accession>A0A2M9H8S1</accession>
<feature type="transmembrane region" description="Helical" evidence="7">
    <location>
        <begin position="45"/>
        <end position="64"/>
    </location>
</feature>
<dbReference type="PANTHER" id="PTHR42920">
    <property type="entry name" value="OS03G0707200 PROTEIN-RELATED"/>
    <property type="match status" value="1"/>
</dbReference>
<dbReference type="InterPro" id="IPR000620">
    <property type="entry name" value="EamA_dom"/>
</dbReference>
<evidence type="ECO:0000256" key="3">
    <source>
        <dbReference type="ARBA" id="ARBA00022475"/>
    </source>
</evidence>
<feature type="transmembrane region" description="Helical" evidence="7">
    <location>
        <begin position="229"/>
        <end position="251"/>
    </location>
</feature>
<feature type="domain" description="EamA" evidence="8">
    <location>
        <begin position="20"/>
        <end position="148"/>
    </location>
</feature>
<keyword evidence="3" id="KW-1003">Cell membrane</keyword>
<keyword evidence="10" id="KW-1185">Reference proteome</keyword>
<keyword evidence="5 7" id="KW-1133">Transmembrane helix</keyword>
<protein>
    <submittedName>
        <fullName evidence="9">EamA family transporter</fullName>
    </submittedName>
</protein>
<feature type="transmembrane region" description="Helical" evidence="7">
    <location>
        <begin position="20"/>
        <end position="39"/>
    </location>
</feature>
<gene>
    <name evidence="9" type="ORF">CS006_07670</name>
</gene>
<dbReference type="InterPro" id="IPR051258">
    <property type="entry name" value="Diverse_Substrate_Transporter"/>
</dbReference>
<dbReference type="GO" id="GO:0005886">
    <property type="term" value="C:plasma membrane"/>
    <property type="evidence" value="ECO:0007669"/>
    <property type="project" value="UniProtKB-SubCell"/>
</dbReference>
<dbReference type="SUPFAM" id="SSF103481">
    <property type="entry name" value="Multidrug resistance efflux transporter EmrE"/>
    <property type="match status" value="2"/>
</dbReference>
<evidence type="ECO:0000256" key="2">
    <source>
        <dbReference type="ARBA" id="ARBA00007362"/>
    </source>
</evidence>
<feature type="transmembrane region" description="Helical" evidence="7">
    <location>
        <begin position="258"/>
        <end position="275"/>
    </location>
</feature>
<comment type="subcellular location">
    <subcellularLocation>
        <location evidence="1">Cell membrane</location>
        <topology evidence="1">Multi-pass membrane protein</topology>
    </subcellularLocation>
</comment>
<feature type="transmembrane region" description="Helical" evidence="7">
    <location>
        <begin position="76"/>
        <end position="95"/>
    </location>
</feature>
<sequence length="314" mass="34132">MQTGADDVRPKAVSPHVARLMLLVNAAVWGSGYTILKHIQATVPTQWMMAIRLSSAALIMGIIFLPRLRRIRLGRLVVPGIILALTYWLGFLFQLKGLETIPPGRNAFLTDTYCVMVPFLIWAITRRRPNWQHMLAAVVCIVGIGFVSLGGGAAVGVLEIGAGDVYTIIGAFFFAANLVAVGILARKFDPVALMFMEFVFTAALFLGGASLLEGAPQPGWARWDLVAGFAYLVIGSTIIAQIFQTVAIKFVPTSQASIILSTESIFGVLMSVIFYGERLTMSTVCGFALIFCAILLSELHLPRRRTDGERPARG</sequence>
<proteinExistence type="inferred from homology"/>
<dbReference type="EMBL" id="PEBI01000003">
    <property type="protein sequence ID" value="PJM73193.1"/>
    <property type="molecule type" value="Genomic_DNA"/>
</dbReference>
<evidence type="ECO:0000256" key="5">
    <source>
        <dbReference type="ARBA" id="ARBA00022989"/>
    </source>
</evidence>
<feature type="transmembrane region" description="Helical" evidence="7">
    <location>
        <begin position="191"/>
        <end position="209"/>
    </location>
</feature>
<evidence type="ECO:0000256" key="6">
    <source>
        <dbReference type="ARBA" id="ARBA00023136"/>
    </source>
</evidence>
<evidence type="ECO:0000313" key="9">
    <source>
        <dbReference type="EMBL" id="PJM73193.1"/>
    </source>
</evidence>
<organism evidence="9 10">
    <name type="scientific">Bifidobacterium primatium</name>
    <dbReference type="NCBI Taxonomy" id="2045438"/>
    <lineage>
        <taxon>Bacteria</taxon>
        <taxon>Bacillati</taxon>
        <taxon>Actinomycetota</taxon>
        <taxon>Actinomycetes</taxon>
        <taxon>Bifidobacteriales</taxon>
        <taxon>Bifidobacteriaceae</taxon>
        <taxon>Bifidobacterium</taxon>
    </lineage>
</organism>
<feature type="domain" description="EamA" evidence="8">
    <location>
        <begin position="163"/>
        <end position="297"/>
    </location>
</feature>
<keyword evidence="4 7" id="KW-0812">Transmembrane</keyword>
<evidence type="ECO:0000256" key="1">
    <source>
        <dbReference type="ARBA" id="ARBA00004651"/>
    </source>
</evidence>
<evidence type="ECO:0000259" key="8">
    <source>
        <dbReference type="Pfam" id="PF00892"/>
    </source>
</evidence>
<reference evidence="9 10" key="1">
    <citation type="submission" date="2017-10" db="EMBL/GenBank/DDBJ databases">
        <title>Draft genome sequences of strains TRE 1, TRE 9, TRE H and TRI 7, isolated from tamarins, belonging to four potential novel Bifidobacterium species.</title>
        <authorList>
            <person name="Mattarelli P."/>
            <person name="Modesto M."/>
            <person name="Puglisi E."/>
            <person name="Morelli L."/>
            <person name="Spezio C."/>
            <person name="Bonetti A."/>
            <person name="Sandri C."/>
        </authorList>
    </citation>
    <scope>NUCLEOTIDE SEQUENCE [LARGE SCALE GENOMIC DNA]</scope>
    <source>
        <strain evidence="10">TRE1</strain>
    </source>
</reference>
<dbReference type="InterPro" id="IPR037185">
    <property type="entry name" value="EmrE-like"/>
</dbReference>
<evidence type="ECO:0000313" key="10">
    <source>
        <dbReference type="Proteomes" id="UP000229095"/>
    </source>
</evidence>
<keyword evidence="6 7" id="KW-0472">Membrane</keyword>
<feature type="transmembrane region" description="Helical" evidence="7">
    <location>
        <begin position="136"/>
        <end position="158"/>
    </location>
</feature>
<dbReference type="Proteomes" id="UP000229095">
    <property type="component" value="Unassembled WGS sequence"/>
</dbReference>
<name>A0A2M9H8S1_9BIFI</name>
<dbReference type="PANTHER" id="PTHR42920:SF5">
    <property type="entry name" value="EAMA DOMAIN-CONTAINING PROTEIN"/>
    <property type="match status" value="1"/>
</dbReference>
<dbReference type="OrthoDB" id="9804865at2"/>
<dbReference type="Pfam" id="PF00892">
    <property type="entry name" value="EamA"/>
    <property type="match status" value="2"/>
</dbReference>
<evidence type="ECO:0000256" key="7">
    <source>
        <dbReference type="SAM" id="Phobius"/>
    </source>
</evidence>
<feature type="transmembrane region" description="Helical" evidence="7">
    <location>
        <begin position="164"/>
        <end position="184"/>
    </location>
</feature>
<comment type="caution">
    <text evidence="9">The sequence shown here is derived from an EMBL/GenBank/DDBJ whole genome shotgun (WGS) entry which is preliminary data.</text>
</comment>
<feature type="transmembrane region" description="Helical" evidence="7">
    <location>
        <begin position="281"/>
        <end position="301"/>
    </location>
</feature>
<dbReference type="AlphaFoldDB" id="A0A2M9H8S1"/>
<evidence type="ECO:0000256" key="4">
    <source>
        <dbReference type="ARBA" id="ARBA00022692"/>
    </source>
</evidence>